<dbReference type="InterPro" id="IPR036291">
    <property type="entry name" value="NAD(P)-bd_dom_sf"/>
</dbReference>
<dbReference type="Proteomes" id="UP000597444">
    <property type="component" value="Unassembled WGS sequence"/>
</dbReference>
<dbReference type="EMBL" id="BNJK01000002">
    <property type="protein sequence ID" value="GHO98161.1"/>
    <property type="molecule type" value="Genomic_DNA"/>
</dbReference>
<comment type="similarity">
    <text evidence="1 3">Belongs to the short-chain dehydrogenases/reductases (SDR) family.</text>
</comment>
<gene>
    <name evidence="5" type="ORF">KSF_082090</name>
</gene>
<evidence type="ECO:0000256" key="1">
    <source>
        <dbReference type="ARBA" id="ARBA00006484"/>
    </source>
</evidence>
<evidence type="ECO:0000313" key="5">
    <source>
        <dbReference type="EMBL" id="GHO98161.1"/>
    </source>
</evidence>
<dbReference type="SMART" id="SM00822">
    <property type="entry name" value="PKS_KR"/>
    <property type="match status" value="1"/>
</dbReference>
<dbReference type="PANTHER" id="PTHR44196:SF1">
    <property type="entry name" value="DEHYDROGENASE_REDUCTASE SDR FAMILY MEMBER 7B"/>
    <property type="match status" value="1"/>
</dbReference>
<dbReference type="PRINTS" id="PR00081">
    <property type="entry name" value="GDHRDH"/>
</dbReference>
<organism evidence="5 6">
    <name type="scientific">Reticulibacter mediterranei</name>
    <dbReference type="NCBI Taxonomy" id="2778369"/>
    <lineage>
        <taxon>Bacteria</taxon>
        <taxon>Bacillati</taxon>
        <taxon>Chloroflexota</taxon>
        <taxon>Ktedonobacteria</taxon>
        <taxon>Ktedonobacterales</taxon>
        <taxon>Reticulibacteraceae</taxon>
        <taxon>Reticulibacter</taxon>
    </lineage>
</organism>
<comment type="caution">
    <text evidence="5">The sequence shown here is derived from an EMBL/GenBank/DDBJ whole genome shotgun (WGS) entry which is preliminary data.</text>
</comment>
<evidence type="ECO:0000313" key="6">
    <source>
        <dbReference type="Proteomes" id="UP000597444"/>
    </source>
</evidence>
<dbReference type="PROSITE" id="PS00061">
    <property type="entry name" value="ADH_SHORT"/>
    <property type="match status" value="1"/>
</dbReference>
<reference evidence="5" key="1">
    <citation type="submission" date="2020-10" db="EMBL/GenBank/DDBJ databases">
        <title>Taxonomic study of unclassified bacteria belonging to the class Ktedonobacteria.</title>
        <authorList>
            <person name="Yabe S."/>
            <person name="Wang C.M."/>
            <person name="Zheng Y."/>
            <person name="Sakai Y."/>
            <person name="Cavaletti L."/>
            <person name="Monciardini P."/>
            <person name="Donadio S."/>
        </authorList>
    </citation>
    <scope>NUCLEOTIDE SEQUENCE</scope>
    <source>
        <strain evidence="5">ID150040</strain>
    </source>
</reference>
<evidence type="ECO:0000256" key="2">
    <source>
        <dbReference type="ARBA" id="ARBA00023002"/>
    </source>
</evidence>
<dbReference type="Gene3D" id="3.40.50.720">
    <property type="entry name" value="NAD(P)-binding Rossmann-like Domain"/>
    <property type="match status" value="1"/>
</dbReference>
<dbReference type="PRINTS" id="PR00080">
    <property type="entry name" value="SDRFAMILY"/>
</dbReference>
<evidence type="ECO:0000259" key="4">
    <source>
        <dbReference type="SMART" id="SM00822"/>
    </source>
</evidence>
<dbReference type="PANTHER" id="PTHR44196">
    <property type="entry name" value="DEHYDROGENASE/REDUCTASE SDR FAMILY MEMBER 7B"/>
    <property type="match status" value="1"/>
</dbReference>
<evidence type="ECO:0000256" key="3">
    <source>
        <dbReference type="RuleBase" id="RU000363"/>
    </source>
</evidence>
<dbReference type="GO" id="GO:0016020">
    <property type="term" value="C:membrane"/>
    <property type="evidence" value="ECO:0007669"/>
    <property type="project" value="TreeGrafter"/>
</dbReference>
<keyword evidence="2" id="KW-0560">Oxidoreductase</keyword>
<dbReference type="AlphaFoldDB" id="A0A8J3IY23"/>
<dbReference type="SUPFAM" id="SSF51735">
    <property type="entry name" value="NAD(P)-binding Rossmann-fold domains"/>
    <property type="match status" value="1"/>
</dbReference>
<dbReference type="RefSeq" id="WP_220208926.1">
    <property type="nucleotide sequence ID" value="NZ_BNJK01000002.1"/>
</dbReference>
<name>A0A8J3IY23_9CHLR</name>
<feature type="domain" description="Ketoreductase" evidence="4">
    <location>
        <begin position="6"/>
        <end position="169"/>
    </location>
</feature>
<dbReference type="InterPro" id="IPR020904">
    <property type="entry name" value="Sc_DH/Rdtase_CS"/>
</dbReference>
<dbReference type="InterPro" id="IPR057326">
    <property type="entry name" value="KR_dom"/>
</dbReference>
<proteinExistence type="inferred from homology"/>
<protein>
    <submittedName>
        <fullName evidence="5">Short-chain dehydrogenase</fullName>
    </submittedName>
</protein>
<sequence>MEVAGKVVLITGASSGIGMASARLFAQKGAKLALAARSVEKLEQFARELPEAIAVPTDMRDEAAVRRMVAQTQEHYKRIDVLINNAGQAMYAPIEKVDIDTYRSVFELNVVSVLVAMQAAIPIMRAQGGGVIINISSGTSKRPPERYGTNNPVGPYTSTKYALNAITLIGRQELATDNISLGVVYPGLTATNLFDNLAQGRAPAATPGGAPPVASAESVAENILEAVETQAAEVYADILKKELFSSSTNRA</sequence>
<accession>A0A8J3IY23</accession>
<dbReference type="GO" id="GO:0016491">
    <property type="term" value="F:oxidoreductase activity"/>
    <property type="evidence" value="ECO:0007669"/>
    <property type="project" value="UniProtKB-KW"/>
</dbReference>
<dbReference type="Pfam" id="PF00106">
    <property type="entry name" value="adh_short"/>
    <property type="match status" value="1"/>
</dbReference>
<dbReference type="InterPro" id="IPR002347">
    <property type="entry name" value="SDR_fam"/>
</dbReference>
<keyword evidence="6" id="KW-1185">Reference proteome</keyword>